<sequence length="290" mass="32912">MPKSFDCLTKADTIYCDEAGFDAFKILIDPRNLEFVECLKTSEASSIFHVNYSYKPRVLKVFHNNGDPGYASDCIHDLNRARCEIRAYCRLKQFGICNTGYVPDFYGYMPTIDPARYAPHLNEFLHDINTPSAILIEYLPKPQPLNCVTYTPERMHNAVLGIQQIHSALVEHNDPYPKNILIIPGDPERVMWVDFDVAIVYPVGKRQRPWLDLETEVVESFGSLLVCHLSTLAVVLRLTMPAGRRPEEGSPTKYKVLLEISTSQAILLFTKAASRHCTQHPKVPEAEKNS</sequence>
<organism evidence="1">
    <name type="scientific">Ophidiomyces ophidiicola</name>
    <dbReference type="NCBI Taxonomy" id="1387563"/>
    <lineage>
        <taxon>Eukaryota</taxon>
        <taxon>Fungi</taxon>
        <taxon>Dikarya</taxon>
        <taxon>Ascomycota</taxon>
        <taxon>Pezizomycotina</taxon>
        <taxon>Eurotiomycetes</taxon>
        <taxon>Eurotiomycetidae</taxon>
        <taxon>Onygenales</taxon>
        <taxon>Onygenaceae</taxon>
        <taxon>Ophidiomyces</taxon>
    </lineage>
</organism>
<proteinExistence type="predicted"/>
<name>A0ACB8V3Q6_9EURO</name>
<dbReference type="EMBL" id="JALBCA010000009">
    <property type="protein sequence ID" value="KAI2391940.1"/>
    <property type="molecule type" value="Genomic_DNA"/>
</dbReference>
<comment type="caution">
    <text evidence="1">The sequence shown here is derived from an EMBL/GenBank/DDBJ whole genome shotgun (WGS) entry which is preliminary data.</text>
</comment>
<evidence type="ECO:0000313" key="1">
    <source>
        <dbReference type="EMBL" id="KAI2391940.1"/>
    </source>
</evidence>
<gene>
    <name evidence="1" type="ORF">LOY88_000925</name>
</gene>
<accession>A0ACB8V3Q6</accession>
<reference evidence="1" key="1">
    <citation type="journal article" date="2022" name="bioRxiv">
        <title>Population genetic analysis of Ophidiomyces ophidiicola, the causative agent of snake fungal disease, indicates recent introductions to the USA.</title>
        <authorList>
            <person name="Ladner J.T."/>
            <person name="Palmer J.M."/>
            <person name="Ettinger C.L."/>
            <person name="Stajich J.E."/>
            <person name="Farrell T.M."/>
            <person name="Glorioso B.M."/>
            <person name="Lawson B."/>
            <person name="Price S.J."/>
            <person name="Stengle A.G."/>
            <person name="Grear D.A."/>
            <person name="Lorch J.M."/>
        </authorList>
    </citation>
    <scope>NUCLEOTIDE SEQUENCE</scope>
    <source>
        <strain evidence="1">NWHC 24266-5</strain>
    </source>
</reference>
<protein>
    <submittedName>
        <fullName evidence="1">Uncharacterized protein</fullName>
    </submittedName>
</protein>